<dbReference type="InterPro" id="IPR008929">
    <property type="entry name" value="Chondroitin_lyas"/>
</dbReference>
<accession>A0A9P0F7S5</accession>
<name>A0A9P0F7S5_BEMTA</name>
<dbReference type="Proteomes" id="UP001152759">
    <property type="component" value="Chromosome 7"/>
</dbReference>
<gene>
    <name evidence="2" type="ORF">BEMITA_LOCUS11689</name>
</gene>
<feature type="region of interest" description="Disordered" evidence="1">
    <location>
        <begin position="36"/>
        <end position="57"/>
    </location>
</feature>
<dbReference type="AlphaFoldDB" id="A0A9P0F7S5"/>
<dbReference type="Gene3D" id="1.50.10.100">
    <property type="entry name" value="Chondroitin AC/alginate lyase"/>
    <property type="match status" value="1"/>
</dbReference>
<protein>
    <submittedName>
        <fullName evidence="2">Uncharacterized protein</fullName>
    </submittedName>
</protein>
<evidence type="ECO:0000313" key="3">
    <source>
        <dbReference type="Proteomes" id="UP001152759"/>
    </source>
</evidence>
<sequence>MSILILATVFVLLSMVIICISYRILSRINSVKVQTNVSKSSDTQHSSKTTDEEFVEPNQLPLKSIEGSVKDSNKENSITADITTVAVENVVQKSKKDDEPFRLDLSSKEQIHNDESHSKEITSSKLAAFNMPLPTMVESRVGRETPRLKSETLTVQENDIETINKRSKISSRFSLESIRDNVPYVIEKPSKFLQYEEFDFDKPTTVFQNWENSVEDLGNQCEMLVRGLHFAINHHGTSEAESVIKCVENFIERFHVRTQSIKTQPFKDAPWNGKERHHLSVTLPYMLAHYIIYDTPTMRETAANLILNLISSPKKSLGVEYEDIDMLQIAGPWILAHYVKNSLEKAVNDPNYKKALKALAMHHKKKRRSPGAHKDGSFYSRNMCLSFGYLDLINKLSSYLIDFDKDFQGENSPMQQLVAARKIILHPTVPLGNYGLFGREKDITCESLAGAEMGARVMPFSGYFRYFTPTLQFSMRAQTSHLAFYEADKNTNDMAQYWVQYRTINRFDSSSDTQFPNAGFICKASQRELLKIKLGSSTVEALRPKYAKSFVMQHQQYGFLYQEYEIEQFGKYRIKEFIQTNEECISFLLHIEIESRETESLVYYDINKTAYTIPPKGKRSLMTSFQLDLPLSQYETKDAPFPSLSEYTVDDVYQIREHRNAKAYVLYQNEHPVIACLSDWETEKDTITLDLAGKKTNFRFDGARANQYVYDGSS</sequence>
<evidence type="ECO:0000313" key="2">
    <source>
        <dbReference type="EMBL" id="CAH0393267.1"/>
    </source>
</evidence>
<evidence type="ECO:0000256" key="1">
    <source>
        <dbReference type="SAM" id="MobiDB-lite"/>
    </source>
</evidence>
<proteinExistence type="predicted"/>
<dbReference type="EMBL" id="OU963868">
    <property type="protein sequence ID" value="CAH0393267.1"/>
    <property type="molecule type" value="Genomic_DNA"/>
</dbReference>
<organism evidence="2 3">
    <name type="scientific">Bemisia tabaci</name>
    <name type="common">Sweetpotato whitefly</name>
    <name type="synonym">Aleurodes tabaci</name>
    <dbReference type="NCBI Taxonomy" id="7038"/>
    <lineage>
        <taxon>Eukaryota</taxon>
        <taxon>Metazoa</taxon>
        <taxon>Ecdysozoa</taxon>
        <taxon>Arthropoda</taxon>
        <taxon>Hexapoda</taxon>
        <taxon>Insecta</taxon>
        <taxon>Pterygota</taxon>
        <taxon>Neoptera</taxon>
        <taxon>Paraneoptera</taxon>
        <taxon>Hemiptera</taxon>
        <taxon>Sternorrhyncha</taxon>
        <taxon>Aleyrodoidea</taxon>
        <taxon>Aleyrodidae</taxon>
        <taxon>Aleyrodinae</taxon>
        <taxon>Bemisia</taxon>
    </lineage>
</organism>
<reference evidence="2" key="1">
    <citation type="submission" date="2021-12" db="EMBL/GenBank/DDBJ databases">
        <authorList>
            <person name="King R."/>
        </authorList>
    </citation>
    <scope>NUCLEOTIDE SEQUENCE</scope>
</reference>
<keyword evidence="3" id="KW-1185">Reference proteome</keyword>
<feature type="compositionally biased region" description="Polar residues" evidence="1">
    <location>
        <begin position="36"/>
        <end position="47"/>
    </location>
</feature>